<keyword evidence="2" id="KW-0548">Nucleotidyltransferase</keyword>
<reference evidence="10" key="1">
    <citation type="journal article" date="2023" name="Front. Mar. Sci.">
        <title>A new Merluccius polli reference genome to investigate the effects of global change in West African waters.</title>
        <authorList>
            <person name="Mateo J.L."/>
            <person name="Blanco-Fernandez C."/>
            <person name="Garcia-Vazquez E."/>
            <person name="Machado-Schiaffino G."/>
        </authorList>
    </citation>
    <scope>NUCLEOTIDE SEQUENCE</scope>
    <source>
        <strain evidence="10">C29</strain>
        <tissue evidence="10">Fin</tissue>
    </source>
</reference>
<feature type="domain" description="Integrase catalytic" evidence="9">
    <location>
        <begin position="259"/>
        <end position="418"/>
    </location>
</feature>
<gene>
    <name evidence="10" type="ORF">N1851_008527</name>
</gene>
<dbReference type="InterPro" id="IPR043502">
    <property type="entry name" value="DNA/RNA_pol_sf"/>
</dbReference>
<evidence type="ECO:0000313" key="10">
    <source>
        <dbReference type="EMBL" id="KAK0150369.1"/>
    </source>
</evidence>
<dbReference type="InterPro" id="IPR041373">
    <property type="entry name" value="RT_RNaseH"/>
</dbReference>
<dbReference type="GO" id="GO:0015074">
    <property type="term" value="P:DNA integration"/>
    <property type="evidence" value="ECO:0007669"/>
    <property type="project" value="InterPro"/>
</dbReference>
<evidence type="ECO:0000256" key="2">
    <source>
        <dbReference type="ARBA" id="ARBA00022695"/>
    </source>
</evidence>
<dbReference type="Pfam" id="PF17917">
    <property type="entry name" value="RT_RNaseH"/>
    <property type="match status" value="1"/>
</dbReference>
<dbReference type="SUPFAM" id="SSF53098">
    <property type="entry name" value="Ribonuclease H-like"/>
    <property type="match status" value="1"/>
</dbReference>
<evidence type="ECO:0000256" key="8">
    <source>
        <dbReference type="SAM" id="MobiDB-lite"/>
    </source>
</evidence>
<keyword evidence="5" id="KW-0378">Hydrolase</keyword>
<feature type="compositionally biased region" description="Polar residues" evidence="8">
    <location>
        <begin position="483"/>
        <end position="507"/>
    </location>
</feature>
<accession>A0AA47N298</accession>
<keyword evidence="4" id="KW-0255">Endonuclease</keyword>
<dbReference type="AlphaFoldDB" id="A0AA47N298"/>
<dbReference type="SUPFAM" id="SSF56672">
    <property type="entry name" value="DNA/RNA polymerases"/>
    <property type="match status" value="1"/>
</dbReference>
<dbReference type="PROSITE" id="PS50994">
    <property type="entry name" value="INTEGRASE"/>
    <property type="match status" value="1"/>
</dbReference>
<evidence type="ECO:0000256" key="3">
    <source>
        <dbReference type="ARBA" id="ARBA00022722"/>
    </source>
</evidence>
<evidence type="ECO:0000313" key="11">
    <source>
        <dbReference type="Proteomes" id="UP001174136"/>
    </source>
</evidence>
<feature type="region of interest" description="Disordered" evidence="8">
    <location>
        <begin position="151"/>
        <end position="170"/>
    </location>
</feature>
<dbReference type="InterPro" id="IPR041588">
    <property type="entry name" value="Integrase_H2C2"/>
</dbReference>
<comment type="caution">
    <text evidence="10">The sequence shown here is derived from an EMBL/GenBank/DDBJ whole genome shotgun (WGS) entry which is preliminary data.</text>
</comment>
<keyword evidence="11" id="KW-1185">Reference proteome</keyword>
<feature type="region of interest" description="Disordered" evidence="8">
    <location>
        <begin position="481"/>
        <end position="507"/>
    </location>
</feature>
<evidence type="ECO:0000256" key="4">
    <source>
        <dbReference type="ARBA" id="ARBA00022759"/>
    </source>
</evidence>
<dbReference type="FunFam" id="3.30.420.10:FF:000063">
    <property type="entry name" value="Retrovirus-related Pol polyprotein from transposon 297-like Protein"/>
    <property type="match status" value="1"/>
</dbReference>
<dbReference type="InterPro" id="IPR036397">
    <property type="entry name" value="RNaseH_sf"/>
</dbReference>
<protein>
    <recommendedName>
        <fullName evidence="7">Gypsy retrotransposon integrase-like protein 1</fullName>
    </recommendedName>
</protein>
<dbReference type="InterPro" id="IPR012337">
    <property type="entry name" value="RNaseH-like_sf"/>
</dbReference>
<name>A0AA47N298_MERPO</name>
<proteinExistence type="predicted"/>
<sequence>MLSPSSPRRLPLPLREAVRTQLERMEKLGVISKIEKEALAATWACERLSSYLLGLRFRQETDHKPLVPLLSTKALPPRVLRFRLRLLRFTFDILHVPGKQLITADTVSRAPVKHTFTQEEKENKAEVKVFVDAIVQSLPATEARLKAIQEKQKADPTGWPEKHDFTPEPGAYWPERENLTLAGGLLLRGQRIVIPHCMRQEILNNLHNGHQGIVKCRARARQSVWWPGLSEHIRQMVEKCVTCSQHRAEHREPLLTTPVQERPWQRVGTDLFFWEKQIYLLVVDYFSRYIEVAHFKVASAETVVAAMKDVFSRHGTPETVVSDNGPQYSGAPFKTFAIVYGFNHVTSSPRYPQANGEAERVVATVKGLWKGGGDKAKALMTYRATPLESGYSPAQILMGRQIRSNIPQLPATLLPRWPNIREFRKSEKQTKENQCRQYNCLWPKGVASWGITRDCSTTGINTKVIHHRHRRWTGQEKSYAHAHTSSSQATLTNPVTHQFRVPQSDTY</sequence>
<dbReference type="PANTHER" id="PTHR37984">
    <property type="entry name" value="PROTEIN CBG26694"/>
    <property type="match status" value="1"/>
</dbReference>
<feature type="compositionally biased region" description="Basic and acidic residues" evidence="8">
    <location>
        <begin position="151"/>
        <end position="166"/>
    </location>
</feature>
<evidence type="ECO:0000259" key="9">
    <source>
        <dbReference type="PROSITE" id="PS50994"/>
    </source>
</evidence>
<dbReference type="PANTHER" id="PTHR37984:SF9">
    <property type="entry name" value="INTEGRASE CATALYTIC DOMAIN-CONTAINING PROTEIN"/>
    <property type="match status" value="1"/>
</dbReference>
<keyword evidence="6" id="KW-0695">RNA-directed DNA polymerase</keyword>
<organism evidence="10 11">
    <name type="scientific">Merluccius polli</name>
    <name type="common">Benguela hake</name>
    <name type="synonym">Merluccius cadenati</name>
    <dbReference type="NCBI Taxonomy" id="89951"/>
    <lineage>
        <taxon>Eukaryota</taxon>
        <taxon>Metazoa</taxon>
        <taxon>Chordata</taxon>
        <taxon>Craniata</taxon>
        <taxon>Vertebrata</taxon>
        <taxon>Euteleostomi</taxon>
        <taxon>Actinopterygii</taxon>
        <taxon>Neopterygii</taxon>
        <taxon>Teleostei</taxon>
        <taxon>Neoteleostei</taxon>
        <taxon>Acanthomorphata</taxon>
        <taxon>Zeiogadaria</taxon>
        <taxon>Gadariae</taxon>
        <taxon>Gadiformes</taxon>
        <taxon>Gadoidei</taxon>
        <taxon>Merlucciidae</taxon>
        <taxon>Merluccius</taxon>
    </lineage>
</organism>
<evidence type="ECO:0000256" key="5">
    <source>
        <dbReference type="ARBA" id="ARBA00022801"/>
    </source>
</evidence>
<dbReference type="InterPro" id="IPR001584">
    <property type="entry name" value="Integrase_cat-core"/>
</dbReference>
<dbReference type="GO" id="GO:0004519">
    <property type="term" value="F:endonuclease activity"/>
    <property type="evidence" value="ECO:0007669"/>
    <property type="project" value="UniProtKB-KW"/>
</dbReference>
<dbReference type="InterPro" id="IPR050951">
    <property type="entry name" value="Retrovirus_Pol_polyprotein"/>
</dbReference>
<keyword evidence="3" id="KW-0540">Nuclease</keyword>
<dbReference type="GO" id="GO:0016787">
    <property type="term" value="F:hydrolase activity"/>
    <property type="evidence" value="ECO:0007669"/>
    <property type="project" value="UniProtKB-KW"/>
</dbReference>
<dbReference type="Pfam" id="PF00665">
    <property type="entry name" value="rve"/>
    <property type="match status" value="1"/>
</dbReference>
<evidence type="ECO:0000256" key="7">
    <source>
        <dbReference type="ARBA" id="ARBA00039658"/>
    </source>
</evidence>
<dbReference type="Proteomes" id="UP001174136">
    <property type="component" value="Unassembled WGS sequence"/>
</dbReference>
<keyword evidence="1" id="KW-0808">Transferase</keyword>
<dbReference type="Gene3D" id="1.10.340.70">
    <property type="match status" value="1"/>
</dbReference>
<evidence type="ECO:0000256" key="6">
    <source>
        <dbReference type="ARBA" id="ARBA00022918"/>
    </source>
</evidence>
<dbReference type="EMBL" id="JAOPHQ010001500">
    <property type="protein sequence ID" value="KAK0150369.1"/>
    <property type="molecule type" value="Genomic_DNA"/>
</dbReference>
<dbReference type="GO" id="GO:0003676">
    <property type="term" value="F:nucleic acid binding"/>
    <property type="evidence" value="ECO:0007669"/>
    <property type="project" value="InterPro"/>
</dbReference>
<dbReference type="Pfam" id="PF17921">
    <property type="entry name" value="Integrase_H2C2"/>
    <property type="match status" value="1"/>
</dbReference>
<dbReference type="FunFam" id="1.10.340.70:FF:000003">
    <property type="entry name" value="Protein CBG25708"/>
    <property type="match status" value="1"/>
</dbReference>
<dbReference type="GO" id="GO:0003964">
    <property type="term" value="F:RNA-directed DNA polymerase activity"/>
    <property type="evidence" value="ECO:0007669"/>
    <property type="project" value="UniProtKB-KW"/>
</dbReference>
<dbReference type="Gene3D" id="3.30.420.10">
    <property type="entry name" value="Ribonuclease H-like superfamily/Ribonuclease H"/>
    <property type="match status" value="1"/>
</dbReference>
<evidence type="ECO:0000256" key="1">
    <source>
        <dbReference type="ARBA" id="ARBA00022679"/>
    </source>
</evidence>